<reference evidence="2" key="1">
    <citation type="submission" date="2021-01" db="EMBL/GenBank/DDBJ databases">
        <authorList>
            <person name="Corre E."/>
            <person name="Pelletier E."/>
            <person name="Niang G."/>
            <person name="Scheremetjew M."/>
            <person name="Finn R."/>
            <person name="Kale V."/>
            <person name="Holt S."/>
            <person name="Cochrane G."/>
            <person name="Meng A."/>
            <person name="Brown T."/>
            <person name="Cohen L."/>
        </authorList>
    </citation>
    <scope>NUCLEOTIDE SEQUENCE</scope>
    <source>
        <strain evidence="2">Clade-D-RCC2573</strain>
    </source>
</reference>
<keyword evidence="1" id="KW-0175">Coiled coil</keyword>
<evidence type="ECO:0000313" key="2">
    <source>
        <dbReference type="EMBL" id="CAD8727789.1"/>
    </source>
</evidence>
<feature type="coiled-coil region" evidence="1">
    <location>
        <begin position="150"/>
        <end position="238"/>
    </location>
</feature>
<evidence type="ECO:0000256" key="1">
    <source>
        <dbReference type="SAM" id="Coils"/>
    </source>
</evidence>
<feature type="coiled-coil region" evidence="1">
    <location>
        <begin position="446"/>
        <end position="517"/>
    </location>
</feature>
<accession>A0A7S0XKD4</accession>
<feature type="coiled-coil region" evidence="1">
    <location>
        <begin position="265"/>
        <end position="296"/>
    </location>
</feature>
<proteinExistence type="predicted"/>
<protein>
    <submittedName>
        <fullName evidence="2">Uncharacterized protein</fullName>
    </submittedName>
</protein>
<gene>
    <name evidence="2" type="ORF">OMED0936_LOCUS713</name>
</gene>
<name>A0A7S0XKD4_9CHLO</name>
<dbReference type="EMBL" id="HBFF01000893">
    <property type="protein sequence ID" value="CAD8727789.1"/>
    <property type="molecule type" value="Transcribed_RNA"/>
</dbReference>
<feature type="coiled-coil region" evidence="1">
    <location>
        <begin position="321"/>
        <end position="407"/>
    </location>
</feature>
<dbReference type="AlphaFoldDB" id="A0A7S0XKD4"/>
<sequence length="584" mass="65892">MASSEAAIEALTADVERANGAAEALNEDNAKLEEENAALLEEKRAAESSMEELTDTLRDVRASFEQVTIAKSHVDEELKETREELDKTRDELEEVTKARLQCERDLREQSRKAQALTSAIESAKGNGRAARDLMRDSVMTLDRLEDAAKVREIQILKEHHAAEIQRMQEEFAMALADVKASTGAVAHTTVDESQRVKRAMREVEEDAREAVRNARRKEEEAQRAANTLREELAMTKGRLMKMIEAGEGKLDQASIREAQAARLAASQAQAICRDLKAELEAEMESAESARHEASETMHKYFALRDKHEQREALVLHQKETIQSLKRDVDMREADIDRLKAQLKEAKLCLRDNEMTYLNRQELSEEVEHLNRVLADANVRDRDRALELKREQERADSYAERLEKAESQLCEETSKRAQLERTMRDVSTTTSKAEQDMLRAQAMSAGAVLLEAEVLRLTRVNEQAEARIAELEHRVETLIARADDLAASQNPNRGIRYLEQLREEREIASKDAEDAGKAVQSMRAALQFVCAASHETRNNVVQYAKEARKTGRIFTDAPGLPVGVAADIWARVIDTVARLDLDAMQ</sequence>
<organism evidence="2">
    <name type="scientific">Ostreococcus mediterraneus</name>
    <dbReference type="NCBI Taxonomy" id="1486918"/>
    <lineage>
        <taxon>Eukaryota</taxon>
        <taxon>Viridiplantae</taxon>
        <taxon>Chlorophyta</taxon>
        <taxon>Mamiellophyceae</taxon>
        <taxon>Mamiellales</taxon>
        <taxon>Bathycoccaceae</taxon>
        <taxon>Ostreococcus</taxon>
    </lineage>
</organism>
<feature type="coiled-coil region" evidence="1">
    <location>
        <begin position="1"/>
        <end position="126"/>
    </location>
</feature>